<evidence type="ECO:0000259" key="2">
    <source>
        <dbReference type="Pfam" id="PF20434"/>
    </source>
</evidence>
<dbReference type="InterPro" id="IPR049492">
    <property type="entry name" value="BD-FAE-like_dom"/>
</dbReference>
<dbReference type="HOGENOM" id="CLU_012494_8_1_1"/>
<dbReference type="Proteomes" id="UP000053263">
    <property type="component" value="Unassembled WGS sequence"/>
</dbReference>
<accession>A0A0C9SY59</accession>
<organism evidence="3 4">
    <name type="scientific">Plicaturopsis crispa FD-325 SS-3</name>
    <dbReference type="NCBI Taxonomy" id="944288"/>
    <lineage>
        <taxon>Eukaryota</taxon>
        <taxon>Fungi</taxon>
        <taxon>Dikarya</taxon>
        <taxon>Basidiomycota</taxon>
        <taxon>Agaricomycotina</taxon>
        <taxon>Agaricomycetes</taxon>
        <taxon>Agaricomycetidae</taxon>
        <taxon>Amylocorticiales</taxon>
        <taxon>Amylocorticiaceae</taxon>
        <taxon>Plicatura</taxon>
        <taxon>Plicaturopsis crispa</taxon>
    </lineage>
</organism>
<dbReference type="OrthoDB" id="433474at2759"/>
<name>A0A0C9SY59_PLICR</name>
<dbReference type="InterPro" id="IPR050300">
    <property type="entry name" value="GDXG_lipolytic_enzyme"/>
</dbReference>
<dbReference type="Pfam" id="PF20434">
    <property type="entry name" value="BD-FAE"/>
    <property type="match status" value="1"/>
</dbReference>
<evidence type="ECO:0000313" key="4">
    <source>
        <dbReference type="Proteomes" id="UP000053263"/>
    </source>
</evidence>
<dbReference type="InterPro" id="IPR029058">
    <property type="entry name" value="AB_hydrolase_fold"/>
</dbReference>
<sequence>MDAVANNPETDVTTELVVSTHDTFATILETKRAEMEAVERKTFQYGDLARQQLDIYYPPSFPGKAPVLFFVYGGGFVSGERILPAPWSLIYANLGSFFAKRGFLTVIADYRLVPEVGYPTPAEDVRDAALWVVQNADTVAAAGRIQPDTDALFLMGHSAGAVHLATVLLQSQLRESIATSLLPRIRGLVFSAGAYTYAPSQGAEFLVNYYGSVEATAQSVPLALLKAAPDEYLKLLPEILLVQAERDAAWVKASGDIFKGALDTRLGKEVPRIIGKGHNHISVNTALGSGEGEEWAEDVIKWMKERLE</sequence>
<dbReference type="AlphaFoldDB" id="A0A0C9SY59"/>
<keyword evidence="1" id="KW-0378">Hydrolase</keyword>
<gene>
    <name evidence="3" type="ORF">PLICRDRAFT_179147</name>
</gene>
<feature type="domain" description="BD-FAE-like" evidence="2">
    <location>
        <begin position="53"/>
        <end position="172"/>
    </location>
</feature>
<evidence type="ECO:0000256" key="1">
    <source>
        <dbReference type="ARBA" id="ARBA00022801"/>
    </source>
</evidence>
<dbReference type="SUPFAM" id="SSF53474">
    <property type="entry name" value="alpha/beta-Hydrolases"/>
    <property type="match status" value="1"/>
</dbReference>
<dbReference type="Gene3D" id="3.40.50.1820">
    <property type="entry name" value="alpha/beta hydrolase"/>
    <property type="match status" value="1"/>
</dbReference>
<evidence type="ECO:0000313" key="3">
    <source>
        <dbReference type="EMBL" id="KII84810.1"/>
    </source>
</evidence>
<keyword evidence="4" id="KW-1185">Reference proteome</keyword>
<proteinExistence type="predicted"/>
<protein>
    <recommendedName>
        <fullName evidence="2">BD-FAE-like domain-containing protein</fullName>
    </recommendedName>
</protein>
<dbReference type="GO" id="GO:0016787">
    <property type="term" value="F:hydrolase activity"/>
    <property type="evidence" value="ECO:0007669"/>
    <property type="project" value="UniProtKB-KW"/>
</dbReference>
<reference evidence="3 4" key="1">
    <citation type="submission" date="2014-06" db="EMBL/GenBank/DDBJ databases">
        <title>Evolutionary Origins and Diversification of the Mycorrhizal Mutualists.</title>
        <authorList>
            <consortium name="DOE Joint Genome Institute"/>
            <consortium name="Mycorrhizal Genomics Consortium"/>
            <person name="Kohler A."/>
            <person name="Kuo A."/>
            <person name="Nagy L.G."/>
            <person name="Floudas D."/>
            <person name="Copeland A."/>
            <person name="Barry K.W."/>
            <person name="Cichocki N."/>
            <person name="Veneault-Fourrey C."/>
            <person name="LaButti K."/>
            <person name="Lindquist E.A."/>
            <person name="Lipzen A."/>
            <person name="Lundell T."/>
            <person name="Morin E."/>
            <person name="Murat C."/>
            <person name="Riley R."/>
            <person name="Ohm R."/>
            <person name="Sun H."/>
            <person name="Tunlid A."/>
            <person name="Henrissat B."/>
            <person name="Grigoriev I.V."/>
            <person name="Hibbett D.S."/>
            <person name="Martin F."/>
        </authorList>
    </citation>
    <scope>NUCLEOTIDE SEQUENCE [LARGE SCALE GENOMIC DNA]</scope>
    <source>
        <strain evidence="3 4">FD-325 SS-3</strain>
    </source>
</reference>
<dbReference type="EMBL" id="KN832569">
    <property type="protein sequence ID" value="KII84810.1"/>
    <property type="molecule type" value="Genomic_DNA"/>
</dbReference>
<dbReference type="PANTHER" id="PTHR48081">
    <property type="entry name" value="AB HYDROLASE SUPERFAMILY PROTEIN C4A8.06C"/>
    <property type="match status" value="1"/>
</dbReference>